<reference evidence="2 3" key="1">
    <citation type="submission" date="2019-02" db="EMBL/GenBank/DDBJ databases">
        <title>Deep-cultivation of Planctomycetes and their phenomic and genomic characterization uncovers novel biology.</title>
        <authorList>
            <person name="Wiegand S."/>
            <person name="Jogler M."/>
            <person name="Boedeker C."/>
            <person name="Pinto D."/>
            <person name="Vollmers J."/>
            <person name="Rivas-Marin E."/>
            <person name="Kohn T."/>
            <person name="Peeters S.H."/>
            <person name="Heuer A."/>
            <person name="Rast P."/>
            <person name="Oberbeckmann S."/>
            <person name="Bunk B."/>
            <person name="Jeske O."/>
            <person name="Meyerdierks A."/>
            <person name="Storesund J.E."/>
            <person name="Kallscheuer N."/>
            <person name="Luecker S."/>
            <person name="Lage O.M."/>
            <person name="Pohl T."/>
            <person name="Merkel B.J."/>
            <person name="Hornburger P."/>
            <person name="Mueller R.-W."/>
            <person name="Bruemmer F."/>
            <person name="Labrenz M."/>
            <person name="Spormann A.M."/>
            <person name="Op den Camp H."/>
            <person name="Overmann J."/>
            <person name="Amann R."/>
            <person name="Jetten M.S.M."/>
            <person name="Mascher T."/>
            <person name="Medema M.H."/>
            <person name="Devos D.P."/>
            <person name="Kaster A.-K."/>
            <person name="Ovreas L."/>
            <person name="Rohde M."/>
            <person name="Galperin M.Y."/>
            <person name="Jogler C."/>
        </authorList>
    </citation>
    <scope>NUCLEOTIDE SEQUENCE [LARGE SCALE GENOMIC DNA]</scope>
    <source>
        <strain evidence="2 3">Q31a</strain>
    </source>
</reference>
<evidence type="ECO:0000256" key="1">
    <source>
        <dbReference type="SAM" id="MobiDB-lite"/>
    </source>
</evidence>
<dbReference type="Proteomes" id="UP000318017">
    <property type="component" value="Chromosome"/>
</dbReference>
<protein>
    <submittedName>
        <fullName evidence="2">Uncharacterized protein</fullName>
    </submittedName>
</protein>
<evidence type="ECO:0000313" key="2">
    <source>
        <dbReference type="EMBL" id="QDV27843.1"/>
    </source>
</evidence>
<feature type="region of interest" description="Disordered" evidence="1">
    <location>
        <begin position="213"/>
        <end position="238"/>
    </location>
</feature>
<evidence type="ECO:0000313" key="3">
    <source>
        <dbReference type="Proteomes" id="UP000318017"/>
    </source>
</evidence>
<name>A0A518GGY6_9BACT</name>
<proteinExistence type="predicted"/>
<feature type="region of interest" description="Disordered" evidence="1">
    <location>
        <begin position="29"/>
        <end position="87"/>
    </location>
</feature>
<keyword evidence="3" id="KW-1185">Reference proteome</keyword>
<feature type="compositionally biased region" description="Polar residues" evidence="1">
    <location>
        <begin position="29"/>
        <end position="43"/>
    </location>
</feature>
<sequence length="238" mass="27181">MQGCRLRCGVTALRGLLCGVGLLWGIQSASAQSPREELSVSQPESEDRSDTQADAGAESGNRRSRSRTLGTHKPQSPESESAASEREADVLEFVREHQPKLAKLLLFLKKQNPNMYRQAMREMSRAHQRLSSLSQRDAETYQIELDLWNTRSQLRLLAAEMLIADGKSRAAHQERFEELVDLEISQDFARLKLLEERAAKQLSQIQTQLERHANGREELKAKSMKSWEARMKRQTPRR</sequence>
<dbReference type="EMBL" id="CP036298">
    <property type="protein sequence ID" value="QDV27843.1"/>
    <property type="molecule type" value="Genomic_DNA"/>
</dbReference>
<organism evidence="2 3">
    <name type="scientific">Aureliella helgolandensis</name>
    <dbReference type="NCBI Taxonomy" id="2527968"/>
    <lineage>
        <taxon>Bacteria</taxon>
        <taxon>Pseudomonadati</taxon>
        <taxon>Planctomycetota</taxon>
        <taxon>Planctomycetia</taxon>
        <taxon>Pirellulales</taxon>
        <taxon>Pirellulaceae</taxon>
        <taxon>Aureliella</taxon>
    </lineage>
</organism>
<feature type="compositionally biased region" description="Basic and acidic residues" evidence="1">
    <location>
        <begin position="213"/>
        <end position="231"/>
    </location>
</feature>
<accession>A0A518GGY6</accession>
<dbReference type="KEGG" id="ahel:Q31a_62360"/>
<dbReference type="AlphaFoldDB" id="A0A518GGY6"/>
<gene>
    <name evidence="2" type="ORF">Q31a_62360</name>
</gene>